<accession>A0A177EIA5</accession>
<keyword evidence="2 4" id="KW-0689">Ribosomal protein</keyword>
<dbReference type="GO" id="GO:0006412">
    <property type="term" value="P:translation"/>
    <property type="evidence" value="ECO:0007669"/>
    <property type="project" value="InterPro"/>
</dbReference>
<dbReference type="InterPro" id="IPR036401">
    <property type="entry name" value="Ribosomal_eS17_sf"/>
</dbReference>
<evidence type="ECO:0000256" key="1">
    <source>
        <dbReference type="ARBA" id="ARBA00010444"/>
    </source>
</evidence>
<dbReference type="EMBL" id="LTDL01000014">
    <property type="protein sequence ID" value="OAG31705.1"/>
    <property type="molecule type" value="Genomic_DNA"/>
</dbReference>
<dbReference type="GO" id="GO:0005840">
    <property type="term" value="C:ribosome"/>
    <property type="evidence" value="ECO:0007669"/>
    <property type="project" value="UniProtKB-KW"/>
</dbReference>
<protein>
    <submittedName>
        <fullName evidence="4">Small subunit ribosomal protein S17e</fullName>
    </submittedName>
</protein>
<evidence type="ECO:0000313" key="5">
    <source>
        <dbReference type="Proteomes" id="UP000185944"/>
    </source>
</evidence>
<dbReference type="HAMAP" id="MF_00511">
    <property type="entry name" value="Ribosomal_eS17"/>
    <property type="match status" value="1"/>
</dbReference>
<dbReference type="OrthoDB" id="1727351at2759"/>
<gene>
    <name evidence="4" type="ORF">NEDG_00180</name>
</gene>
<reference evidence="4 5" key="1">
    <citation type="submission" date="2016-02" db="EMBL/GenBank/DDBJ databases">
        <title>Discovery of a natural microsporidian pathogen with a broad tissue tropism in Caenorhabditis elegans.</title>
        <authorList>
            <person name="Luallen R.J."/>
            <person name="Reinke A.W."/>
            <person name="Tong L."/>
            <person name="Botts M.R."/>
            <person name="Felix M.-A."/>
            <person name="Troemel E.R."/>
        </authorList>
    </citation>
    <scope>NUCLEOTIDE SEQUENCE [LARGE SCALE GENOMIC DNA]</scope>
    <source>
        <strain evidence="4 5">JUm2807</strain>
    </source>
</reference>
<dbReference type="InterPro" id="IPR001210">
    <property type="entry name" value="Ribosomal_eS17"/>
</dbReference>
<dbReference type="GO" id="GO:0003735">
    <property type="term" value="F:structural constituent of ribosome"/>
    <property type="evidence" value="ECO:0007669"/>
    <property type="project" value="InterPro"/>
</dbReference>
<organism evidence="4 5">
    <name type="scientific">Nematocida displodere</name>
    <dbReference type="NCBI Taxonomy" id="1805483"/>
    <lineage>
        <taxon>Eukaryota</taxon>
        <taxon>Fungi</taxon>
        <taxon>Fungi incertae sedis</taxon>
        <taxon>Microsporidia</taxon>
        <taxon>Nematocida</taxon>
    </lineage>
</organism>
<name>A0A177EIA5_9MICR</name>
<keyword evidence="5" id="KW-1185">Reference proteome</keyword>
<dbReference type="AlphaFoldDB" id="A0A177EIA5"/>
<evidence type="ECO:0000256" key="2">
    <source>
        <dbReference type="ARBA" id="ARBA00022980"/>
    </source>
</evidence>
<comment type="caution">
    <text evidence="4">The sequence shown here is derived from an EMBL/GenBank/DDBJ whole genome shotgun (WGS) entry which is preliminary data.</text>
</comment>
<evidence type="ECO:0000256" key="3">
    <source>
        <dbReference type="ARBA" id="ARBA00023274"/>
    </source>
</evidence>
<dbReference type="PANTHER" id="PTHR10732">
    <property type="entry name" value="40S RIBOSOMAL PROTEIN S17"/>
    <property type="match status" value="1"/>
</dbReference>
<dbReference type="GeneID" id="93646530"/>
<dbReference type="GO" id="GO:1990904">
    <property type="term" value="C:ribonucleoprotein complex"/>
    <property type="evidence" value="ECO:0007669"/>
    <property type="project" value="UniProtKB-KW"/>
</dbReference>
<dbReference type="VEuPathDB" id="MicrosporidiaDB:NEDG_00180"/>
<dbReference type="RefSeq" id="XP_067545306.1">
    <property type="nucleotide sequence ID" value="XM_067687598.1"/>
</dbReference>
<dbReference type="PANTHER" id="PTHR10732:SF0">
    <property type="entry name" value="40S RIBOSOMAL PROTEIN S17"/>
    <property type="match status" value="1"/>
</dbReference>
<comment type="similarity">
    <text evidence="1">Belongs to the eukaryotic ribosomal protein eS17 family.</text>
</comment>
<proteinExistence type="inferred from homology"/>
<evidence type="ECO:0000313" key="4">
    <source>
        <dbReference type="EMBL" id="OAG31705.1"/>
    </source>
</evidence>
<dbReference type="Gene3D" id="1.10.60.20">
    <property type="entry name" value="Ribosomal protein S17e-like"/>
    <property type="match status" value="1"/>
</dbReference>
<dbReference type="Proteomes" id="UP000185944">
    <property type="component" value="Unassembled WGS sequence"/>
</dbReference>
<dbReference type="SUPFAM" id="SSF116820">
    <property type="entry name" value="Rps17e-like"/>
    <property type="match status" value="1"/>
</dbReference>
<keyword evidence="3" id="KW-0687">Ribonucleoprotein</keyword>
<dbReference type="STRING" id="1805483.A0A177EIA5"/>
<sequence>MGRVSTKLVKNAAKQVVEKHYSNLTIDFYQNRDVLQSVSIIMGKKLQNKIAGYVTRLMKRIRYGRVKGVSIKAQEEERERKDNFIPAESIIDVERLEVDNVTMNMIKDVGLTGSFFVATHENKQ</sequence>
<dbReference type="Pfam" id="PF00833">
    <property type="entry name" value="Ribosomal_S17e"/>
    <property type="match status" value="1"/>
</dbReference>